<gene>
    <name evidence="6" type="ORF">H2200_004903</name>
</gene>
<dbReference type="PANTHER" id="PTHR12631:SF8">
    <property type="entry name" value="ALPHA-L-IDURONIDASE"/>
    <property type="match status" value="1"/>
</dbReference>
<reference evidence="6" key="1">
    <citation type="submission" date="2022-10" db="EMBL/GenBank/DDBJ databases">
        <title>Culturing micro-colonial fungi from biological soil crusts in the Mojave desert and describing Neophaeococcomyces mojavensis, and introducing the new genera and species Taxawa tesnikishii.</title>
        <authorList>
            <person name="Kurbessoian T."/>
            <person name="Stajich J.E."/>
        </authorList>
    </citation>
    <scope>NUCLEOTIDE SEQUENCE</scope>
    <source>
        <strain evidence="6">TK_41</strain>
    </source>
</reference>
<dbReference type="Gene3D" id="2.60.40.1500">
    <property type="entry name" value="Glycosyl hydrolase domain, family 39"/>
    <property type="match status" value="1"/>
</dbReference>
<accession>A0AA39CKW6</accession>
<dbReference type="EMBL" id="JAPDRK010000006">
    <property type="protein sequence ID" value="KAJ9611719.1"/>
    <property type="molecule type" value="Genomic_DNA"/>
</dbReference>
<evidence type="ECO:0000256" key="2">
    <source>
        <dbReference type="ARBA" id="ARBA00022801"/>
    </source>
</evidence>
<dbReference type="GO" id="GO:0005975">
    <property type="term" value="P:carbohydrate metabolic process"/>
    <property type="evidence" value="ECO:0007669"/>
    <property type="project" value="InterPro"/>
</dbReference>
<evidence type="ECO:0000256" key="3">
    <source>
        <dbReference type="ARBA" id="ARBA00023295"/>
    </source>
</evidence>
<evidence type="ECO:0000313" key="7">
    <source>
        <dbReference type="Proteomes" id="UP001172673"/>
    </source>
</evidence>
<protein>
    <recommendedName>
        <fullName evidence="5">Glycosyl hydrolases family 39 N-terminal catalytic domain-containing protein</fullName>
    </recommendedName>
</protein>
<organism evidence="6 7">
    <name type="scientific">Cladophialophora chaetospira</name>
    <dbReference type="NCBI Taxonomy" id="386627"/>
    <lineage>
        <taxon>Eukaryota</taxon>
        <taxon>Fungi</taxon>
        <taxon>Dikarya</taxon>
        <taxon>Ascomycota</taxon>
        <taxon>Pezizomycotina</taxon>
        <taxon>Eurotiomycetes</taxon>
        <taxon>Chaetothyriomycetidae</taxon>
        <taxon>Chaetothyriales</taxon>
        <taxon>Herpotrichiellaceae</taxon>
        <taxon>Cladophialophora</taxon>
    </lineage>
</organism>
<comment type="similarity">
    <text evidence="1">Belongs to the glycosyl hydrolase 39 family.</text>
</comment>
<comment type="caution">
    <text evidence="6">The sequence shown here is derived from an EMBL/GenBank/DDBJ whole genome shotgun (WGS) entry which is preliminary data.</text>
</comment>
<dbReference type="InterPro" id="IPR049166">
    <property type="entry name" value="GH39_cat"/>
</dbReference>
<dbReference type="InterPro" id="IPR000514">
    <property type="entry name" value="Glyco_hydro_39"/>
</dbReference>
<evidence type="ECO:0000256" key="1">
    <source>
        <dbReference type="ARBA" id="ARBA00008875"/>
    </source>
</evidence>
<evidence type="ECO:0000313" key="6">
    <source>
        <dbReference type="EMBL" id="KAJ9611719.1"/>
    </source>
</evidence>
<dbReference type="InterPro" id="IPR017853">
    <property type="entry name" value="GH"/>
</dbReference>
<dbReference type="Proteomes" id="UP001172673">
    <property type="component" value="Unassembled WGS sequence"/>
</dbReference>
<dbReference type="PRINTS" id="PR00745">
    <property type="entry name" value="GLHYDRLASE39"/>
</dbReference>
<evidence type="ECO:0000259" key="5">
    <source>
        <dbReference type="Pfam" id="PF01229"/>
    </source>
</evidence>
<dbReference type="PANTHER" id="PTHR12631">
    <property type="entry name" value="ALPHA-L-IDURONIDASE"/>
    <property type="match status" value="1"/>
</dbReference>
<keyword evidence="7" id="KW-1185">Reference proteome</keyword>
<dbReference type="GO" id="GO:0004553">
    <property type="term" value="F:hydrolase activity, hydrolyzing O-glycosyl compounds"/>
    <property type="evidence" value="ECO:0007669"/>
    <property type="project" value="InterPro"/>
</dbReference>
<dbReference type="AlphaFoldDB" id="A0AA39CKW6"/>
<dbReference type="SUPFAM" id="SSF51445">
    <property type="entry name" value="(Trans)glycosidases"/>
    <property type="match status" value="1"/>
</dbReference>
<dbReference type="Gene3D" id="3.20.20.80">
    <property type="entry name" value="Glycosidases"/>
    <property type="match status" value="1"/>
</dbReference>
<keyword evidence="3" id="KW-0326">Glycosidase</keyword>
<name>A0AA39CKW6_9EURO</name>
<evidence type="ECO:0000256" key="4">
    <source>
        <dbReference type="PIRSR" id="PIRSR600514-1"/>
    </source>
</evidence>
<dbReference type="Pfam" id="PF01229">
    <property type="entry name" value="Glyco_hydro_39"/>
    <property type="match status" value="1"/>
</dbReference>
<sequence>MTFTVQISIHGDKPVGPWRQIYRFFGCDEINYVYTKDGQKLLRKLGSLGEQQVFFRAHNQFTTGPGVHALKWGSTNAYTEDADGEAVYDWTILDRIYDTYLARNVKPYVQFGFMPKALSTHPEPYQHKWTSTSHYLEIFTGWTYPPKDYVKWQDLVYHWTKHCVERYGVSECESWYWETWNEPDMEYWMGTPEEFYALNDHTLAGVRRALPRAKIGGPEVTGGGQAFLRDFLQHCVNGNNAATGERGCQLDFSSFHAKGKPEYIQEAKHVRMGIANQLKEIDASIAVIASFPEFKNKPVIIGESDPEGAAAAQGPQLAYRNGTLYSSYTAASFARKHDLADKHGVNLEGAITWAFEFEDQPYFAGFRVLASHDIDLPVLNIFRMFAKMGGVRLESHSSHQIALDKLLSEGVRGNPDVGAIASRDGSNVCVMVWHYHDDDLAGPAAAVELLLEDVRWNHDSGGGKLTHYRVDADHSNSYTQWLEMGSPQAPSVDEYKQLEAAAMLATYRGRTSVRTEEGVSILSFDLPRQGVSLLLLEGAW</sequence>
<dbReference type="InterPro" id="IPR051923">
    <property type="entry name" value="Glycosyl_Hydrolase_39"/>
</dbReference>
<keyword evidence="2" id="KW-0378">Hydrolase</keyword>
<proteinExistence type="inferred from homology"/>
<dbReference type="SUPFAM" id="SSF51011">
    <property type="entry name" value="Glycosyl hydrolase domain"/>
    <property type="match status" value="1"/>
</dbReference>
<feature type="active site" description="Proton donor" evidence="4">
    <location>
        <position position="182"/>
    </location>
</feature>
<feature type="domain" description="Glycosyl hydrolases family 39 N-terminal catalytic" evidence="5">
    <location>
        <begin position="68"/>
        <end position="502"/>
    </location>
</feature>